<gene>
    <name evidence="1" type="ORF">QFZ26_001504</name>
</gene>
<organism evidence="1 2">
    <name type="scientific">Agromyces ramosus</name>
    <dbReference type="NCBI Taxonomy" id="33879"/>
    <lineage>
        <taxon>Bacteria</taxon>
        <taxon>Bacillati</taxon>
        <taxon>Actinomycetota</taxon>
        <taxon>Actinomycetes</taxon>
        <taxon>Micrococcales</taxon>
        <taxon>Microbacteriaceae</taxon>
        <taxon>Agromyces</taxon>
    </lineage>
</organism>
<name>A0ABU0RA78_9MICO</name>
<dbReference type="EMBL" id="JAUSYY010000001">
    <property type="protein sequence ID" value="MDQ0893949.1"/>
    <property type="molecule type" value="Genomic_DNA"/>
</dbReference>
<evidence type="ECO:0000313" key="1">
    <source>
        <dbReference type="EMBL" id="MDQ0893949.1"/>
    </source>
</evidence>
<proteinExistence type="predicted"/>
<comment type="caution">
    <text evidence="1">The sequence shown here is derived from an EMBL/GenBank/DDBJ whole genome shotgun (WGS) entry which is preliminary data.</text>
</comment>
<evidence type="ECO:0000313" key="2">
    <source>
        <dbReference type="Proteomes" id="UP001239083"/>
    </source>
</evidence>
<sequence>MAEIAGREELYVPDRFEQLREVGTGQLQSVVFPVESTLSRFSERFTDMRGARRGGFWIVRGAPGSGKSTFLDTVGLFRSPVTTIRIPFDADIGTELRTTPPSPTARIVVIEGREALLDVSEAALEASMHAINTFVRSPAGLNTLVVWPTNTDDLTDALLALGNRLGGLALMSADPVVQFTGPDPSTYIQIAERTVGALNEGASLTALGVSQEEAQDLVSAAPTVGDYLTLLRAKLIQNGAHVRELLANEQPRVWTVVIAGNDPEGDVAALTRGGFAYADVDRLLTATNANVVAEIRSQPDTIGILGTVLDAKILHIEMLAILAIARTFADDALRAEMRAQGLSVSRDASASERLRASQLGLILNGDSLGTRRRGGRAGSSTLTAFRGLASIAQNRDGLLNRAIGEAVVQTGLADSYELEVEIGSDFRFQSDVLLRRGDDRIRLEIMWRTETGQAAISNYVLGKLRNYARAIGLMS</sequence>
<reference evidence="1 2" key="1">
    <citation type="submission" date="2023-07" db="EMBL/GenBank/DDBJ databases">
        <title>Comparative genomics of wheat-associated soil bacteria to identify genetic determinants of phenazine resistance.</title>
        <authorList>
            <person name="Mouncey N."/>
        </authorList>
    </citation>
    <scope>NUCLEOTIDE SEQUENCE [LARGE SCALE GENOMIC DNA]</scope>
    <source>
        <strain evidence="1 2">V3I3</strain>
    </source>
</reference>
<accession>A0ABU0RA78</accession>
<dbReference type="Proteomes" id="UP001239083">
    <property type="component" value="Unassembled WGS sequence"/>
</dbReference>
<keyword evidence="2" id="KW-1185">Reference proteome</keyword>
<dbReference type="RefSeq" id="WP_307040800.1">
    <property type="nucleotide sequence ID" value="NZ_JAUSYY010000001.1"/>
</dbReference>
<protein>
    <submittedName>
        <fullName evidence="1">Uncharacterized protein</fullName>
    </submittedName>
</protein>